<evidence type="ECO:0000256" key="6">
    <source>
        <dbReference type="ARBA" id="ARBA00022989"/>
    </source>
</evidence>
<dbReference type="Pfam" id="PF04138">
    <property type="entry name" value="GtrA_DPMS_TM"/>
    <property type="match status" value="1"/>
</dbReference>
<dbReference type="Proteomes" id="UP000292958">
    <property type="component" value="Unassembled WGS sequence"/>
</dbReference>
<evidence type="ECO:0000256" key="5">
    <source>
        <dbReference type="ARBA" id="ARBA00022692"/>
    </source>
</evidence>
<protein>
    <submittedName>
        <fullName evidence="11">Dolichol-phosphate mannosyltransferase</fullName>
    </submittedName>
</protein>
<gene>
    <name evidence="11" type="ORF">BDD14_0294</name>
</gene>
<feature type="domain" description="GtrA/DPMS transmembrane" evidence="10">
    <location>
        <begin position="261"/>
        <end position="377"/>
    </location>
</feature>
<organism evidence="11 12">
    <name type="scientific">Edaphobacter modestus</name>
    <dbReference type="NCBI Taxonomy" id="388466"/>
    <lineage>
        <taxon>Bacteria</taxon>
        <taxon>Pseudomonadati</taxon>
        <taxon>Acidobacteriota</taxon>
        <taxon>Terriglobia</taxon>
        <taxon>Terriglobales</taxon>
        <taxon>Acidobacteriaceae</taxon>
        <taxon>Edaphobacter</taxon>
    </lineage>
</organism>
<keyword evidence="5 8" id="KW-0812">Transmembrane</keyword>
<dbReference type="GO" id="GO:0016020">
    <property type="term" value="C:membrane"/>
    <property type="evidence" value="ECO:0007669"/>
    <property type="project" value="UniProtKB-SubCell"/>
</dbReference>
<dbReference type="PANTHER" id="PTHR43398">
    <property type="entry name" value="DOLICHOL-PHOSPHATE MANNOSYLTRANSFERASE SUBUNIT 1"/>
    <property type="match status" value="1"/>
</dbReference>
<dbReference type="PANTHER" id="PTHR43398:SF1">
    <property type="entry name" value="DOLICHOL-PHOSPHATE MANNOSYLTRANSFERASE SUBUNIT 1"/>
    <property type="match status" value="1"/>
</dbReference>
<evidence type="ECO:0000256" key="1">
    <source>
        <dbReference type="ARBA" id="ARBA00004141"/>
    </source>
</evidence>
<dbReference type="GO" id="GO:0000271">
    <property type="term" value="P:polysaccharide biosynthetic process"/>
    <property type="evidence" value="ECO:0007669"/>
    <property type="project" value="InterPro"/>
</dbReference>
<dbReference type="EMBL" id="SHKW01000001">
    <property type="protein sequence ID" value="RZU38972.1"/>
    <property type="molecule type" value="Genomic_DNA"/>
</dbReference>
<dbReference type="GO" id="GO:0004582">
    <property type="term" value="F:dolichyl-phosphate beta-D-mannosyltransferase activity"/>
    <property type="evidence" value="ECO:0007669"/>
    <property type="project" value="InterPro"/>
</dbReference>
<reference evidence="11 12" key="1">
    <citation type="submission" date="2019-02" db="EMBL/GenBank/DDBJ databases">
        <title>Genomic Encyclopedia of Archaeal and Bacterial Type Strains, Phase II (KMG-II): from individual species to whole genera.</title>
        <authorList>
            <person name="Goeker M."/>
        </authorList>
    </citation>
    <scope>NUCLEOTIDE SEQUENCE [LARGE SCALE GENOMIC DNA]</scope>
    <source>
        <strain evidence="11 12">DSM 18101</strain>
    </source>
</reference>
<dbReference type="InterPro" id="IPR001173">
    <property type="entry name" value="Glyco_trans_2-like"/>
</dbReference>
<dbReference type="GO" id="GO:0009247">
    <property type="term" value="P:glycolipid biosynthetic process"/>
    <property type="evidence" value="ECO:0007669"/>
    <property type="project" value="TreeGrafter"/>
</dbReference>
<accession>A0A4Q7YMJ3</accession>
<dbReference type="InterPro" id="IPR007267">
    <property type="entry name" value="GtrA_DPMS_TM"/>
</dbReference>
<dbReference type="Pfam" id="PF00535">
    <property type="entry name" value="Glycos_transf_2"/>
    <property type="match status" value="1"/>
</dbReference>
<evidence type="ECO:0000256" key="2">
    <source>
        <dbReference type="ARBA" id="ARBA00006739"/>
    </source>
</evidence>
<comment type="similarity">
    <text evidence="2">Belongs to the glycosyltransferase 2 family.</text>
</comment>
<feature type="transmembrane region" description="Helical" evidence="8">
    <location>
        <begin position="287"/>
        <end position="309"/>
    </location>
</feature>
<dbReference type="SUPFAM" id="SSF53448">
    <property type="entry name" value="Nucleotide-diphospho-sugar transferases"/>
    <property type="match status" value="1"/>
</dbReference>
<evidence type="ECO:0000313" key="12">
    <source>
        <dbReference type="Proteomes" id="UP000292958"/>
    </source>
</evidence>
<proteinExistence type="inferred from homology"/>
<keyword evidence="12" id="KW-1185">Reference proteome</keyword>
<dbReference type="RefSeq" id="WP_207231659.1">
    <property type="nucleotide sequence ID" value="NZ_SHKW01000001.1"/>
</dbReference>
<feature type="transmembrane region" description="Helical" evidence="8">
    <location>
        <begin position="353"/>
        <end position="371"/>
    </location>
</feature>
<dbReference type="Gene3D" id="3.90.550.10">
    <property type="entry name" value="Spore Coat Polysaccharide Biosynthesis Protein SpsA, Chain A"/>
    <property type="match status" value="1"/>
</dbReference>
<dbReference type="CDD" id="cd06442">
    <property type="entry name" value="DPM1_like"/>
    <property type="match status" value="1"/>
</dbReference>
<feature type="transmembrane region" description="Helical" evidence="8">
    <location>
        <begin position="321"/>
        <end position="347"/>
    </location>
</feature>
<evidence type="ECO:0000259" key="10">
    <source>
        <dbReference type="Pfam" id="PF04138"/>
    </source>
</evidence>
<evidence type="ECO:0000256" key="8">
    <source>
        <dbReference type="SAM" id="Phobius"/>
    </source>
</evidence>
<evidence type="ECO:0000256" key="4">
    <source>
        <dbReference type="ARBA" id="ARBA00022679"/>
    </source>
</evidence>
<comment type="caution">
    <text evidence="11">The sequence shown here is derived from an EMBL/GenBank/DDBJ whole genome shotgun (WGS) entry which is preliminary data.</text>
</comment>
<keyword evidence="4 11" id="KW-0808">Transferase</keyword>
<evidence type="ECO:0000256" key="7">
    <source>
        <dbReference type="ARBA" id="ARBA00023136"/>
    </source>
</evidence>
<keyword evidence="3 11" id="KW-0328">Glycosyltransferase</keyword>
<evidence type="ECO:0000259" key="9">
    <source>
        <dbReference type="Pfam" id="PF00535"/>
    </source>
</evidence>
<dbReference type="InterPro" id="IPR039528">
    <property type="entry name" value="DPM1-like"/>
</dbReference>
<sequence length="403" mass="44787">MIRLSASSAISAPDRTPAEYHIDLAVVLPTYNERGNIAEVIARLEDALEGLSWELIFVDDDSPDGTSEVIRAYARRDRRIRLLHRVGRRGLSSACIEGIMATSADYVAVMDADLQHDEVVLPKMLSRLHEEALDVVVATRNSQGGSMGQFSAKRVLLSRVGKKISHAICHCELSDPMSGFFLVNRSFFLKVVSHLQGGGFKILVDILASSERPVRLGEIGYCFRNRRHGESKLDVNTAVEYLFLVVNKMMGGMIPIRFAVFALVGATGLATHLACLALLFYGFHIHFFVAQATATFVAMTENFFLNNLITYRDRSLRGMHLLSGVASFWGACSFGAWANVIFARALLQSGRSWYFAGMAGTILSSVWNYSISNLFTWQMPQPHREIGVTDRIEALSDDLELFH</sequence>
<name>A0A4Q7YMJ3_9BACT</name>
<feature type="transmembrane region" description="Helical" evidence="8">
    <location>
        <begin position="258"/>
        <end position="281"/>
    </location>
</feature>
<dbReference type="InterPro" id="IPR029044">
    <property type="entry name" value="Nucleotide-diphossugar_trans"/>
</dbReference>
<keyword evidence="6 8" id="KW-1133">Transmembrane helix</keyword>
<dbReference type="AlphaFoldDB" id="A0A4Q7YMJ3"/>
<evidence type="ECO:0000256" key="3">
    <source>
        <dbReference type="ARBA" id="ARBA00022676"/>
    </source>
</evidence>
<comment type="subcellular location">
    <subcellularLocation>
        <location evidence="1">Membrane</location>
        <topology evidence="1">Multi-pass membrane protein</topology>
    </subcellularLocation>
</comment>
<keyword evidence="7 8" id="KW-0472">Membrane</keyword>
<feature type="domain" description="Glycosyltransferase 2-like" evidence="9">
    <location>
        <begin position="26"/>
        <end position="188"/>
    </location>
</feature>
<evidence type="ECO:0000313" key="11">
    <source>
        <dbReference type="EMBL" id="RZU38972.1"/>
    </source>
</evidence>